<dbReference type="InterPro" id="IPR018891">
    <property type="entry name" value="AIPR_C"/>
</dbReference>
<sequence length="680" mass="76474">MTESEELAQFARDLQQDVFARADAAEDGALRASAFTELMIEYLVDASEIDDGTACDFEGRGMRCSGWYLSEDGDRLDLFLSLPRLDGEAGTVPKADVDAAFRRLSTFLSRSLEGQHRSMEAALDRYDMCRSIHDARNDLSHVRLFVLTDGVATIDRIENEMIGRIEVSSHLWDLRRLMRARSSGVDREPIEVDFGRLGKPVRCIVATPPDAGYRCLMTMLPGDILVEMYRQHGPRLLERNVRSFLQLKGKVNQGIRKTIMEEPEMFLAFNNGLSVTASGVKLMDHGDGTADLLSASDFQIVNGGQTTGSIFRAWRKDSADPARLQVPVKITEILSDGDIDDIAPRISQSANNQNKVNMADFSSNHAFHRRMEELSRSIWAPPAGGLQRQTRWFYERARGQYHDALAQNRTDAERRKWELIHPRNQLVTKTDLAKYEHSWSQLPHIVSRGGQKCYLDFMDVLEQRGNFEPDERWFERAVARAILFRQSEKIVSRQKFGGYRANIVTYSIAWLSHHTERRINLGGIWATQELTPALTGFVETLSHHAHDHITSPPGGQNVTEWAKKLACWEGFRDLAIEIPAVLKAELVTRDGARTADGAHVFEEQVSAAEGEQLARVSAVPSQTWFDLAAWAKDTQSLLPWQRSLSFSLGRAAGNGKPPTRKQAVHGEKILTEARSLGFKG</sequence>
<dbReference type="InterPro" id="IPR055101">
    <property type="entry name" value="AIPR_N"/>
</dbReference>
<dbReference type="RefSeq" id="WP_214625553.1">
    <property type="nucleotide sequence ID" value="NZ_JAHGAW010000016.1"/>
</dbReference>
<keyword evidence="4" id="KW-1185">Reference proteome</keyword>
<dbReference type="Pfam" id="PF10592">
    <property type="entry name" value="AIPR"/>
    <property type="match status" value="1"/>
</dbReference>
<dbReference type="EMBL" id="JAHGAW010000016">
    <property type="protein sequence ID" value="MBT2189300.1"/>
    <property type="molecule type" value="Genomic_DNA"/>
</dbReference>
<organism evidence="3 4">
    <name type="scientific">Sphingobium nicotianae</name>
    <dbReference type="NCBI Taxonomy" id="2782607"/>
    <lineage>
        <taxon>Bacteria</taxon>
        <taxon>Pseudomonadati</taxon>
        <taxon>Pseudomonadota</taxon>
        <taxon>Alphaproteobacteria</taxon>
        <taxon>Sphingomonadales</taxon>
        <taxon>Sphingomonadaceae</taxon>
        <taxon>Sphingobium</taxon>
    </lineage>
</organism>
<dbReference type="AlphaFoldDB" id="A0A9X1ITF7"/>
<feature type="domain" description="Abortive infection phage resistance protein N-terminal" evidence="2">
    <location>
        <begin position="35"/>
        <end position="179"/>
    </location>
</feature>
<dbReference type="Proteomes" id="UP001138757">
    <property type="component" value="Unassembled WGS sequence"/>
</dbReference>
<protein>
    <submittedName>
        <fullName evidence="3">AIPR family protein</fullName>
    </submittedName>
</protein>
<name>A0A9X1ITF7_9SPHN</name>
<evidence type="ECO:0000259" key="1">
    <source>
        <dbReference type="Pfam" id="PF10592"/>
    </source>
</evidence>
<feature type="domain" description="Abortive phage infection protein C-terminal" evidence="1">
    <location>
        <begin position="237"/>
        <end position="553"/>
    </location>
</feature>
<evidence type="ECO:0000313" key="4">
    <source>
        <dbReference type="Proteomes" id="UP001138757"/>
    </source>
</evidence>
<reference evidence="3" key="1">
    <citation type="submission" date="2021-05" db="EMBL/GenBank/DDBJ databases">
        <title>Genome of Sphingobium sp. strain.</title>
        <authorList>
            <person name="Fan R."/>
        </authorList>
    </citation>
    <scope>NUCLEOTIDE SEQUENCE</scope>
    <source>
        <strain evidence="3">H33</strain>
    </source>
</reference>
<gene>
    <name evidence="3" type="ORF">KK488_20305</name>
</gene>
<accession>A0A9X1ITF7</accession>
<proteinExistence type="predicted"/>
<evidence type="ECO:0000259" key="2">
    <source>
        <dbReference type="Pfam" id="PF22879"/>
    </source>
</evidence>
<evidence type="ECO:0000313" key="3">
    <source>
        <dbReference type="EMBL" id="MBT2189300.1"/>
    </source>
</evidence>
<dbReference type="Pfam" id="PF22879">
    <property type="entry name" value="AIPR_N"/>
    <property type="match status" value="1"/>
</dbReference>
<comment type="caution">
    <text evidence="3">The sequence shown here is derived from an EMBL/GenBank/DDBJ whole genome shotgun (WGS) entry which is preliminary data.</text>
</comment>